<feature type="transmembrane region" description="Helical" evidence="1">
    <location>
        <begin position="452"/>
        <end position="471"/>
    </location>
</feature>
<keyword evidence="3" id="KW-1185">Reference proteome</keyword>
<protein>
    <submittedName>
        <fullName evidence="2">Uncharacterized protein</fullName>
    </submittedName>
</protein>
<dbReference type="Proteomes" id="UP000077315">
    <property type="component" value="Unassembled WGS sequence"/>
</dbReference>
<proteinExistence type="predicted"/>
<evidence type="ECO:0000256" key="1">
    <source>
        <dbReference type="SAM" id="Phobius"/>
    </source>
</evidence>
<sequence>MCNLVQTNMHLYTISKFYFCLNAMSWVSAKLQHSVIPIIELLLCLVLLGCSAAPLSATESVSDEEIAAYSILKTVILGYLAHAKTVRPDPSTMSLSTSFKRMNALGFPTSGIYDAMGSIVKSFSADKILGIDVFNKWYKKYKKTKSNVSHAEESTSAEVVADISDSNRILLREISSDENYTGTGTLASSNTNTNTAQPYDIQIKNWAEEYEEALREFDSRENDNAPYLAALLHHLGLDKAKKVKHCLLNDNLFIGYNDFSNVRSEPRCKYTSKDMTVTGSGSMCKYQVPVCPSLVRYLPIDMLEQLQGASNIDSTSLTEVFISAIQILYIVYECIRGRGERWSKIIMLVFLIMSILQTLSMLALHSQVAAFSIHCNNEEAYPDSRSIPKFTYRSSIMKYWNFCFQDPNSMSFRRIDFAYDVTQKSGITPQVLERLFQDKDTKRVDISIQPGGIWELIVLVSTVAVPLLLGYWAKYDEEESSRWFVLLWIVYSFFETIVYINYYNPASFVNFRSHRGLNLFTFLLLIISAFLGIVLVIFATIFGYPVG</sequence>
<dbReference type="AlphaFoldDB" id="A0A163EHZ3"/>
<feature type="transmembrane region" description="Helical" evidence="1">
    <location>
        <begin position="483"/>
        <end position="502"/>
    </location>
</feature>
<keyword evidence="1" id="KW-0812">Transmembrane</keyword>
<feature type="transmembrane region" description="Helical" evidence="1">
    <location>
        <begin position="345"/>
        <end position="364"/>
    </location>
</feature>
<name>A0A163EHZ3_PHYB8</name>
<keyword evidence="1" id="KW-0472">Membrane</keyword>
<organism evidence="2 3">
    <name type="scientific">Phycomyces blakesleeanus (strain ATCC 8743b / DSM 1359 / FGSC 10004 / NBRC 33097 / NRRL 1555)</name>
    <dbReference type="NCBI Taxonomy" id="763407"/>
    <lineage>
        <taxon>Eukaryota</taxon>
        <taxon>Fungi</taxon>
        <taxon>Fungi incertae sedis</taxon>
        <taxon>Mucoromycota</taxon>
        <taxon>Mucoromycotina</taxon>
        <taxon>Mucoromycetes</taxon>
        <taxon>Mucorales</taxon>
        <taxon>Phycomycetaceae</taxon>
        <taxon>Phycomyces</taxon>
    </lineage>
</organism>
<dbReference type="EMBL" id="KV440973">
    <property type="protein sequence ID" value="OAD78760.1"/>
    <property type="molecule type" value="Genomic_DNA"/>
</dbReference>
<dbReference type="RefSeq" id="XP_018296800.1">
    <property type="nucleotide sequence ID" value="XM_018440976.1"/>
</dbReference>
<dbReference type="OrthoDB" id="10313379at2759"/>
<keyword evidence="1" id="KW-1133">Transmembrane helix</keyword>
<feature type="transmembrane region" description="Helical" evidence="1">
    <location>
        <begin position="522"/>
        <end position="544"/>
    </location>
</feature>
<dbReference type="GeneID" id="29001882"/>
<accession>A0A163EHZ3</accession>
<reference evidence="3" key="1">
    <citation type="submission" date="2015-06" db="EMBL/GenBank/DDBJ databases">
        <title>Expansion of signal transduction pathways in fungi by whole-genome duplication.</title>
        <authorList>
            <consortium name="DOE Joint Genome Institute"/>
            <person name="Corrochano L.M."/>
            <person name="Kuo A."/>
            <person name="Marcet-Houben M."/>
            <person name="Polaino S."/>
            <person name="Salamov A."/>
            <person name="Villalobos J.M."/>
            <person name="Alvarez M.I."/>
            <person name="Avalos J."/>
            <person name="Benito E.P."/>
            <person name="Benoit I."/>
            <person name="Burger G."/>
            <person name="Camino L.P."/>
            <person name="Canovas D."/>
            <person name="Cerda-Olmedo E."/>
            <person name="Cheng J.-F."/>
            <person name="Dominguez A."/>
            <person name="Elias M."/>
            <person name="Eslava A.P."/>
            <person name="Glaser F."/>
            <person name="Grimwood J."/>
            <person name="Gutierrez G."/>
            <person name="Heitman J."/>
            <person name="Henrissat B."/>
            <person name="Iturriaga E.A."/>
            <person name="Lang B.F."/>
            <person name="Lavin J.L."/>
            <person name="Lee S."/>
            <person name="Li W."/>
            <person name="Lindquist E."/>
            <person name="Lopez-Garcia S."/>
            <person name="Luque E.M."/>
            <person name="Marcos A.T."/>
            <person name="Martin J."/>
            <person name="McCluskey K."/>
            <person name="Medina H.R."/>
            <person name="Miralles-Duran A."/>
            <person name="Miyazaki A."/>
            <person name="Munoz-Torres E."/>
            <person name="Oguiza J.A."/>
            <person name="Ohm R."/>
            <person name="Olmedo M."/>
            <person name="Orejas M."/>
            <person name="Ortiz-Castellanos L."/>
            <person name="Pisabarro A.G."/>
            <person name="Rodriguez-Romero J."/>
            <person name="Ruiz-Herrera J."/>
            <person name="Ruiz-Vazquez R."/>
            <person name="Sanz C."/>
            <person name="Schackwitz W."/>
            <person name="Schmutz J."/>
            <person name="Shahriari M."/>
            <person name="Shelest E."/>
            <person name="Silva-Franco F."/>
            <person name="Soanes D."/>
            <person name="Syed K."/>
            <person name="Tagua V.G."/>
            <person name="Talbot N.J."/>
            <person name="Thon M."/>
            <person name="De vries R.P."/>
            <person name="Wiebenga A."/>
            <person name="Yadav J.S."/>
            <person name="Braun E.L."/>
            <person name="Baker S."/>
            <person name="Garre V."/>
            <person name="Horwitz B."/>
            <person name="Torres-Martinez S."/>
            <person name="Idnurm A."/>
            <person name="Herrera-Estrella A."/>
            <person name="Gabaldon T."/>
            <person name="Grigoriev I.V."/>
        </authorList>
    </citation>
    <scope>NUCLEOTIDE SEQUENCE [LARGE SCALE GENOMIC DNA]</scope>
    <source>
        <strain evidence="3">NRRL 1555(-)</strain>
    </source>
</reference>
<dbReference type="VEuPathDB" id="FungiDB:PHYBLDRAFT_62484"/>
<gene>
    <name evidence="2" type="ORF">PHYBLDRAFT_62484</name>
</gene>
<evidence type="ECO:0000313" key="3">
    <source>
        <dbReference type="Proteomes" id="UP000077315"/>
    </source>
</evidence>
<dbReference type="InParanoid" id="A0A163EHZ3"/>
<evidence type="ECO:0000313" key="2">
    <source>
        <dbReference type="EMBL" id="OAD78760.1"/>
    </source>
</evidence>